<organism evidence="1 2">
    <name type="scientific">Cyclobacterium amurskyense</name>
    <dbReference type="NCBI Taxonomy" id="320787"/>
    <lineage>
        <taxon>Bacteria</taxon>
        <taxon>Pseudomonadati</taxon>
        <taxon>Bacteroidota</taxon>
        <taxon>Cytophagia</taxon>
        <taxon>Cytophagales</taxon>
        <taxon>Cyclobacteriaceae</taxon>
        <taxon>Cyclobacterium</taxon>
    </lineage>
</organism>
<keyword evidence="2" id="KW-1185">Reference proteome</keyword>
<dbReference type="AlphaFoldDB" id="A0A0H4PT98"/>
<dbReference type="EMBL" id="CP012040">
    <property type="protein sequence ID" value="AKP51547.1"/>
    <property type="molecule type" value="Genomic_DNA"/>
</dbReference>
<reference evidence="1 2" key="1">
    <citation type="submission" date="2015-07" db="EMBL/GenBank/DDBJ databases">
        <authorList>
            <person name="Kim K.M."/>
        </authorList>
    </citation>
    <scope>NUCLEOTIDE SEQUENCE [LARGE SCALE GENOMIC DNA]</scope>
    <source>
        <strain evidence="1 2">KCTC 12363</strain>
    </source>
</reference>
<proteinExistence type="predicted"/>
<evidence type="ECO:0000313" key="2">
    <source>
        <dbReference type="Proteomes" id="UP000036520"/>
    </source>
</evidence>
<accession>A0A0H4PT98</accession>
<dbReference type="Proteomes" id="UP000036520">
    <property type="component" value="Chromosome"/>
</dbReference>
<gene>
    <name evidence="1" type="ORF">CA2015_2125</name>
</gene>
<sequence length="50" mass="5887">MLDRFSQGRPVLRLRQVVHITLDGFWPVVTFALEMKINIKAIFNTFIIIQ</sequence>
<dbReference type="KEGG" id="camu:CA2015_2125"/>
<protein>
    <submittedName>
        <fullName evidence="1">Uncharacterized protein</fullName>
    </submittedName>
</protein>
<evidence type="ECO:0000313" key="1">
    <source>
        <dbReference type="EMBL" id="AKP51547.1"/>
    </source>
</evidence>
<name>A0A0H4PT98_9BACT</name>